<evidence type="ECO:0000313" key="9">
    <source>
        <dbReference type="Proteomes" id="UP001178461"/>
    </source>
</evidence>
<keyword evidence="2" id="KW-0812">Transmembrane</keyword>
<organism evidence="8 9">
    <name type="scientific">Podarcis lilfordi</name>
    <name type="common">Lilford's wall lizard</name>
    <dbReference type="NCBI Taxonomy" id="74358"/>
    <lineage>
        <taxon>Eukaryota</taxon>
        <taxon>Metazoa</taxon>
        <taxon>Chordata</taxon>
        <taxon>Craniata</taxon>
        <taxon>Vertebrata</taxon>
        <taxon>Euteleostomi</taxon>
        <taxon>Lepidosauria</taxon>
        <taxon>Squamata</taxon>
        <taxon>Bifurcata</taxon>
        <taxon>Unidentata</taxon>
        <taxon>Episquamata</taxon>
        <taxon>Laterata</taxon>
        <taxon>Lacertibaenia</taxon>
        <taxon>Lacertidae</taxon>
        <taxon>Podarcis</taxon>
    </lineage>
</organism>
<dbReference type="EMBL" id="OX395133">
    <property type="protein sequence ID" value="CAI5780809.1"/>
    <property type="molecule type" value="Genomic_DNA"/>
</dbReference>
<evidence type="ECO:0000256" key="1">
    <source>
        <dbReference type="SAM" id="MobiDB-lite"/>
    </source>
</evidence>
<feature type="domain" description="CATSPERG N-terminal" evidence="5">
    <location>
        <begin position="24"/>
        <end position="184"/>
    </location>
</feature>
<reference evidence="8" key="1">
    <citation type="submission" date="2022-12" db="EMBL/GenBank/DDBJ databases">
        <authorList>
            <person name="Alioto T."/>
            <person name="Alioto T."/>
            <person name="Gomez Garrido J."/>
        </authorList>
    </citation>
    <scope>NUCLEOTIDE SEQUENCE</scope>
</reference>
<evidence type="ECO:0000259" key="7">
    <source>
        <dbReference type="Pfam" id="PF22851"/>
    </source>
</evidence>
<dbReference type="Pfam" id="PF22846">
    <property type="entry name" value="CATSPERG_C"/>
    <property type="match status" value="1"/>
</dbReference>
<proteinExistence type="predicted"/>
<dbReference type="AlphaFoldDB" id="A0AA35KP18"/>
<keyword evidence="3" id="KW-0732">Signal</keyword>
<feature type="domain" description="CATSPERG beta-propeller" evidence="4">
    <location>
        <begin position="193"/>
        <end position="632"/>
    </location>
</feature>
<feature type="signal peptide" evidence="3">
    <location>
        <begin position="1"/>
        <end position="21"/>
    </location>
</feature>
<dbReference type="PANTHER" id="PTHR14327">
    <property type="entry name" value="CATION CHANNEL SPERM-ASSOCIATED PROTEIN SUBUNIT GAMMA"/>
    <property type="match status" value="1"/>
</dbReference>
<feature type="domain" description="CATSPERG C-terminal" evidence="6">
    <location>
        <begin position="887"/>
        <end position="1081"/>
    </location>
</feature>
<dbReference type="GO" id="GO:0097228">
    <property type="term" value="C:sperm principal piece"/>
    <property type="evidence" value="ECO:0007669"/>
    <property type="project" value="InterPro"/>
</dbReference>
<dbReference type="Pfam" id="PF22851">
    <property type="entry name" value="CATSPERG_Ig-like"/>
    <property type="match status" value="1"/>
</dbReference>
<keyword evidence="2" id="KW-0472">Membrane</keyword>
<dbReference type="InterPro" id="IPR053874">
    <property type="entry name" value="CATSPERG_Ig-like"/>
</dbReference>
<evidence type="ECO:0000256" key="2">
    <source>
        <dbReference type="SAM" id="Phobius"/>
    </source>
</evidence>
<dbReference type="InterPro" id="IPR053872">
    <property type="entry name" value="CATSPERG_N"/>
</dbReference>
<sequence length="1141" mass="130389">MWQLFAATLSLVFLCMKHLFASDCKWIAVVNDFADLGSDRKIFFTQREIKRVAEIFKELTDSAIDPDDKNAKYLGFPYYLKINLSCTLQNPEWAIRTGHYTGLRPIVTVTFSEPVHPVRQKQEQLQIEMRAAPYRDKANCDSEEVCLMCWFTPMPFLNGTVVLDVLVESNGIGLPVKSRRFAININGYVGIVQNEVKIKIGEKLDSLKNVLQLRDPSRPLWYTYGQAPVLILGGIPRSKIVFMSDSMFLDYIPIEVGIDSCWIGSLSCPQGTFSSAIVDAISTESTLFIRQNQLVYYYTGNYPILHVNTSGSELWTRILNHVCVRTLNPVFFPMNGSEFVIALGGGWQEGEFFLITVRDGIVKASGSLREKEETVCDFVRASACSIKWATYSLGDNRIYLLVHETGTDKHTIVVYLLDEEHFEFIYHIPEKVPKASDKGFVLLLGLEHYTNTTLIPRGLALNPFSNIFYIWGNAILQSNDKQSYIYLSSFPNDSPIKYFVQSFTGEIAFVTDREEIWVSKELGTEIKKVYPSEAWDVFNYLQVMRGSPHYSLTLKHSILTIFYIDGQLEELVYLADTADNGRLVRREFPLSHVLAYDLLITTPNKEMRHNGLDYIRFAHLCPFAVVRYVDLPQPQEFTRMEHYFAMPPEIMEKTGFHDEKSLIVYQGLVYQLLQLHSSYHRAYADPVHDPTWRWWKNKKEDAEYYTYVASNWNTSAGIYVDMANYIKMYDQMPENLLPSKLYLDKHTEYTFSLYLSMRTTKQSMGESADENSLQNIWLTLILAHPEYIHTHLHRQELISRGSVRYVIEIYDKGVYPYQQLSGKNLLKSSLGLKVAHSGMNCYEYTSNGPRIRGSYVSTVYIGCPPGKRLAFDITSTKNETTVKNKRYFDCIKKDPEMPCFSFNDVFYPSFLIQDMVTGDSGRFNGSYIFRVIGGGPFSIENIRYFSEEEIFNYNTMNGSGTSSLIWLRAEMHEDKVDSEGFHILSQAESGILWVCQTNSPCYDIVPQGLAAPDYFFVVEVSNRGVDESTYCDYALEFIIHVHGLRLSPTRAIFLLKVTIAIILGLLLLYIVVYITGPLVKALFNKTFRRLEEALAMRIESSLTFSSSFTSQASLQHLASELSGISSPQSQSTKGPPQSKTR</sequence>
<dbReference type="InterPro" id="IPR053871">
    <property type="entry name" value="CATSPERG_beta-prop"/>
</dbReference>
<evidence type="ECO:0000259" key="6">
    <source>
        <dbReference type="Pfam" id="PF22846"/>
    </source>
</evidence>
<dbReference type="InterPro" id="IPR028246">
    <property type="entry name" value="CATSPERG"/>
</dbReference>
<feature type="compositionally biased region" description="Polar residues" evidence="1">
    <location>
        <begin position="1122"/>
        <end position="1141"/>
    </location>
</feature>
<dbReference type="PANTHER" id="PTHR14327:SF1">
    <property type="entry name" value="CATION CHANNEL SPERM-ASSOCIATED AUXILIARY SUBUNIT GAMMA"/>
    <property type="match status" value="1"/>
</dbReference>
<accession>A0AA35KP18</accession>
<feature type="transmembrane region" description="Helical" evidence="2">
    <location>
        <begin position="1053"/>
        <end position="1079"/>
    </location>
</feature>
<evidence type="ECO:0000259" key="4">
    <source>
        <dbReference type="Pfam" id="PF15064"/>
    </source>
</evidence>
<evidence type="ECO:0000259" key="5">
    <source>
        <dbReference type="Pfam" id="PF22840"/>
    </source>
</evidence>
<keyword evidence="2" id="KW-1133">Transmembrane helix</keyword>
<dbReference type="Pfam" id="PF15064">
    <property type="entry name" value="CATSPERG_beta-prop"/>
    <property type="match status" value="1"/>
</dbReference>
<feature type="region of interest" description="Disordered" evidence="1">
    <location>
        <begin position="1120"/>
        <end position="1141"/>
    </location>
</feature>
<evidence type="ECO:0000256" key="3">
    <source>
        <dbReference type="SAM" id="SignalP"/>
    </source>
</evidence>
<feature type="domain" description="CATSPERG Ig-like" evidence="7">
    <location>
        <begin position="737"/>
        <end position="860"/>
    </location>
</feature>
<evidence type="ECO:0000313" key="8">
    <source>
        <dbReference type="EMBL" id="CAI5780809.1"/>
    </source>
</evidence>
<dbReference type="InterPro" id="IPR053873">
    <property type="entry name" value="CATSPERG_C"/>
</dbReference>
<protein>
    <submittedName>
        <fullName evidence="8">Cation channel sperm-associated protein subunit gamma isoform X1</fullName>
    </submittedName>
</protein>
<dbReference type="Proteomes" id="UP001178461">
    <property type="component" value="Chromosome 8"/>
</dbReference>
<gene>
    <name evidence="8" type="ORF">PODLI_1B002954</name>
</gene>
<keyword evidence="9" id="KW-1185">Reference proteome</keyword>
<name>A0AA35KP18_9SAUR</name>
<dbReference type="GO" id="GO:0036128">
    <property type="term" value="C:CatSper complex"/>
    <property type="evidence" value="ECO:0007669"/>
    <property type="project" value="InterPro"/>
</dbReference>
<feature type="chain" id="PRO_5041256379" evidence="3">
    <location>
        <begin position="22"/>
        <end position="1141"/>
    </location>
</feature>
<dbReference type="Pfam" id="PF22840">
    <property type="entry name" value="CATSPERG_NTD"/>
    <property type="match status" value="1"/>
</dbReference>